<organism evidence="1 2">
    <name type="scientific">Brassica rapa subsp. trilocularis</name>
    <dbReference type="NCBI Taxonomy" id="1813537"/>
    <lineage>
        <taxon>Eukaryota</taxon>
        <taxon>Viridiplantae</taxon>
        <taxon>Streptophyta</taxon>
        <taxon>Embryophyta</taxon>
        <taxon>Tracheophyta</taxon>
        <taxon>Spermatophyta</taxon>
        <taxon>Magnoliopsida</taxon>
        <taxon>eudicotyledons</taxon>
        <taxon>Gunneridae</taxon>
        <taxon>Pentapetalae</taxon>
        <taxon>rosids</taxon>
        <taxon>malvids</taxon>
        <taxon>Brassicales</taxon>
        <taxon>Brassicaceae</taxon>
        <taxon>Brassiceae</taxon>
        <taxon>Brassica</taxon>
    </lineage>
</organism>
<comment type="caution">
    <text evidence="1">The sequence shown here is derived from an EMBL/GenBank/DDBJ whole genome shotgun (WGS) entry which is preliminary data.</text>
</comment>
<evidence type="ECO:0000313" key="1">
    <source>
        <dbReference type="EMBL" id="KAG5376756.1"/>
    </source>
</evidence>
<gene>
    <name evidence="1" type="primary">A10p029590.1_BraROA</name>
    <name evidence="1" type="ORF">IGI04_041352</name>
</gene>
<dbReference type="EMBL" id="JADBGQ010000010">
    <property type="protein sequence ID" value="KAG5376756.1"/>
    <property type="molecule type" value="Genomic_DNA"/>
</dbReference>
<accession>A0ABQ7KRP5</accession>
<sequence>MWDGKKRLHSIIIESRISLFHVWKVLPFASPRSLPSTLHSPTEQIRKTFDSKELDKKEFIGSFKRTTEGDSQSLLFHRRGNIFDTYQIHPPTGHRRGLRGYLPSWFDFLSHPFSCLTVKPTCRTETKISNSDSGVSCGRALAQRIKAPRVTRKRVKCPPSSFMAFFVSLIDSLEKERKRMGEGEWGRCPSFMAVTPNCQL</sequence>
<dbReference type="Proteomes" id="UP000823674">
    <property type="component" value="Chromosome A10"/>
</dbReference>
<proteinExistence type="predicted"/>
<keyword evidence="2" id="KW-1185">Reference proteome</keyword>
<evidence type="ECO:0000313" key="2">
    <source>
        <dbReference type="Proteomes" id="UP000823674"/>
    </source>
</evidence>
<reference evidence="1 2" key="1">
    <citation type="submission" date="2021-03" db="EMBL/GenBank/DDBJ databases">
        <authorList>
            <person name="King G.J."/>
            <person name="Bancroft I."/>
            <person name="Baten A."/>
            <person name="Bloomfield J."/>
            <person name="Borpatragohain P."/>
            <person name="He Z."/>
            <person name="Irish N."/>
            <person name="Irwin J."/>
            <person name="Liu K."/>
            <person name="Mauleon R.P."/>
            <person name="Moore J."/>
            <person name="Morris R."/>
            <person name="Ostergaard L."/>
            <person name="Wang B."/>
            <person name="Wells R."/>
        </authorList>
    </citation>
    <scope>NUCLEOTIDE SEQUENCE [LARGE SCALE GENOMIC DNA]</scope>
    <source>
        <strain evidence="1">R-o-18</strain>
        <tissue evidence="1">Leaf</tissue>
    </source>
</reference>
<name>A0ABQ7KRP5_BRACM</name>
<protein>
    <submittedName>
        <fullName evidence="1">Uncharacterized protein</fullName>
    </submittedName>
</protein>